<keyword evidence="3" id="KW-1185">Reference proteome</keyword>
<reference evidence="1" key="1">
    <citation type="journal article" date="2014" name="Antimicrob. Agents Chemother.">
        <title>The Novel Macrolide-Lincosamide-Streptogramin B Resistance Gene erm(44) Is Associated with a Prophage in Staphylococcus xylosus.</title>
        <authorList>
            <person name="Wipf J.R."/>
            <person name="Schwendener S."/>
            <person name="Perreten V."/>
        </authorList>
    </citation>
    <scope>NUCLEOTIDE SEQUENCE</scope>
    <source>
        <strain evidence="1">JW3659</strain>
    </source>
</reference>
<organism evidence="1">
    <name type="scientific">Staphylococcus xylosus</name>
    <dbReference type="NCBI Taxonomy" id="1288"/>
    <lineage>
        <taxon>Bacteria</taxon>
        <taxon>Bacillati</taxon>
        <taxon>Bacillota</taxon>
        <taxon>Bacilli</taxon>
        <taxon>Bacillales</taxon>
        <taxon>Staphylococcaceae</taxon>
        <taxon>Staphylococcus</taxon>
    </lineage>
</organism>
<evidence type="ECO:0000313" key="3">
    <source>
        <dbReference type="Proteomes" id="UP000285567"/>
    </source>
</evidence>
<evidence type="ECO:0000313" key="2">
    <source>
        <dbReference type="EMBL" id="RIN12431.1"/>
    </source>
</evidence>
<reference evidence="2 3" key="2">
    <citation type="journal article" date="2016" name="Front. Microbiol.">
        <title>Comprehensive Phylogenetic Analysis of Bovine Non-aureus Staphylococci Species Based on Whole-Genome Sequencing.</title>
        <authorList>
            <person name="Naushad S."/>
            <person name="Barkema H.W."/>
            <person name="Luby C."/>
            <person name="Condas L.A."/>
            <person name="Nobrega D.B."/>
            <person name="Carson D.A."/>
            <person name="De Buck J."/>
        </authorList>
    </citation>
    <scope>NUCLEOTIDE SEQUENCE [LARGE SCALE GENOMIC DNA]</scope>
    <source>
        <strain evidence="2 3">SNUC 102</strain>
    </source>
</reference>
<dbReference type="RefSeq" id="WP_107558414.1">
    <property type="nucleotide sequence ID" value="NZ_QXUL01000007.1"/>
</dbReference>
<dbReference type="Pfam" id="PF08253">
    <property type="entry name" value="Leader_Erm"/>
    <property type="match status" value="1"/>
</dbReference>
<evidence type="ECO:0000313" key="1">
    <source>
        <dbReference type="EMBL" id="CDS14985.1"/>
    </source>
</evidence>
<accession>A0A077X527</accession>
<dbReference type="InterPro" id="IPR013204">
    <property type="entry name" value="Leader_Erm"/>
</dbReference>
<dbReference type="Proteomes" id="UP000285567">
    <property type="component" value="Unassembled WGS sequence"/>
</dbReference>
<name>A0A077X527_STAXY</name>
<dbReference type="EMBL" id="QXUL01000007">
    <property type="protein sequence ID" value="RIN12431.1"/>
    <property type="molecule type" value="Genomic_DNA"/>
</dbReference>
<protein>
    <submittedName>
        <fullName evidence="1">Leader peptide 2</fullName>
    </submittedName>
</protein>
<proteinExistence type="predicted"/>
<dbReference type="EMBL" id="LK392593">
    <property type="protein sequence ID" value="CDS14985.1"/>
    <property type="molecule type" value="Genomic_DNA"/>
</dbReference>
<sequence length="17" mass="1921">MGVVSIFVINQVHYISD</sequence>
<dbReference type="AlphaFoldDB" id="A0A077X527"/>
<gene>
    <name evidence="1" type="primary">lp2</name>
    <name evidence="2" type="ORF">BU097_02200</name>
</gene>